<protein>
    <submittedName>
        <fullName evidence="2">Uncharacterized protein</fullName>
    </submittedName>
</protein>
<organism evidence="2 3">
    <name type="scientific">Pseudovirgaria hyperparasitica</name>
    <dbReference type="NCBI Taxonomy" id="470096"/>
    <lineage>
        <taxon>Eukaryota</taxon>
        <taxon>Fungi</taxon>
        <taxon>Dikarya</taxon>
        <taxon>Ascomycota</taxon>
        <taxon>Pezizomycotina</taxon>
        <taxon>Dothideomycetes</taxon>
        <taxon>Dothideomycetes incertae sedis</taxon>
        <taxon>Acrospermales</taxon>
        <taxon>Acrospermaceae</taxon>
        <taxon>Pseudovirgaria</taxon>
    </lineage>
</organism>
<dbReference type="SUPFAM" id="SSF58100">
    <property type="entry name" value="Bacterial hemolysins"/>
    <property type="match status" value="1"/>
</dbReference>
<dbReference type="GeneID" id="54489693"/>
<keyword evidence="1" id="KW-0175">Coiled coil</keyword>
<gene>
    <name evidence="2" type="ORF">EJ05DRAFT_515957</name>
</gene>
<dbReference type="Proteomes" id="UP000799437">
    <property type="component" value="Unassembled WGS sequence"/>
</dbReference>
<feature type="coiled-coil region" evidence="1">
    <location>
        <begin position="195"/>
        <end position="229"/>
    </location>
</feature>
<evidence type="ECO:0000256" key="1">
    <source>
        <dbReference type="SAM" id="Coils"/>
    </source>
</evidence>
<reference evidence="2" key="1">
    <citation type="journal article" date="2020" name="Stud. Mycol.">
        <title>101 Dothideomycetes genomes: a test case for predicting lifestyles and emergence of pathogens.</title>
        <authorList>
            <person name="Haridas S."/>
            <person name="Albert R."/>
            <person name="Binder M."/>
            <person name="Bloem J."/>
            <person name="Labutti K."/>
            <person name="Salamov A."/>
            <person name="Andreopoulos B."/>
            <person name="Baker S."/>
            <person name="Barry K."/>
            <person name="Bills G."/>
            <person name="Bluhm B."/>
            <person name="Cannon C."/>
            <person name="Castanera R."/>
            <person name="Culley D."/>
            <person name="Daum C."/>
            <person name="Ezra D."/>
            <person name="Gonzalez J."/>
            <person name="Henrissat B."/>
            <person name="Kuo A."/>
            <person name="Liang C."/>
            <person name="Lipzen A."/>
            <person name="Lutzoni F."/>
            <person name="Magnuson J."/>
            <person name="Mondo S."/>
            <person name="Nolan M."/>
            <person name="Ohm R."/>
            <person name="Pangilinan J."/>
            <person name="Park H.-J."/>
            <person name="Ramirez L."/>
            <person name="Alfaro M."/>
            <person name="Sun H."/>
            <person name="Tritt A."/>
            <person name="Yoshinaga Y."/>
            <person name="Zwiers L.-H."/>
            <person name="Turgeon B."/>
            <person name="Goodwin S."/>
            <person name="Spatafora J."/>
            <person name="Crous P."/>
            <person name="Grigoriev I."/>
        </authorList>
    </citation>
    <scope>NUCLEOTIDE SEQUENCE</scope>
    <source>
        <strain evidence="2">CBS 121739</strain>
    </source>
</reference>
<keyword evidence="3" id="KW-1185">Reference proteome</keyword>
<evidence type="ECO:0000313" key="3">
    <source>
        <dbReference type="Proteomes" id="UP000799437"/>
    </source>
</evidence>
<sequence length="578" mass="63924">MPSMDDVLPGGKIENEDFVLDDQLFANLQLYLNGALHLPSSHDDFETKYPKWIFERYGSKDDGLYYAFRYDLVEFNKHCSDFALNTLHPMVDIASDIHNLAESAGERSQKLNEQLQICFAEDAQFENPAILAAAEEAQSIAGKLCEEARAHQKTCELVTAKLTTLKAQTVDTDQGKLSEINRRANAALPQTDTLNQELREAMSNARASLNDLAGKQNHARDRVRELEADEKSGANWVNYLPWVAMGLAVCPPLTADDFRQALNEATKQYDAIAQEASDKRTRIVRFRDEFGGLQRACTELGAVIKPAVDALTHLIEAFEFLKTNLEDIATKLEQLKGYIAKSDTTRRKTAFARLDSALHTCTQINHLATHLQPQTLLLQNTTTKPPSPEPTPTTLTILSATYGGAETTSLAQTLFNNGAHLSIPSVDPGFPEPWHGVMKSISVLHAFGSERRIFACGDKSGTHHLQAGPISLSQNNSSKSVCEVVRPLPRPDWAADAKVRVLAIVWGTGECRSQSAYDYVYGRLVSRAGPIEWCNELFGPDTWPGNLKSGAIYYTSDDECGAVVKQICGREGESSYWN</sequence>
<accession>A0A6A6WID3</accession>
<dbReference type="CDD" id="cd22656">
    <property type="entry name" value="ClyA_Cry6Aa-like"/>
    <property type="match status" value="1"/>
</dbReference>
<dbReference type="OrthoDB" id="2444812at2759"/>
<proteinExistence type="predicted"/>
<name>A0A6A6WID3_9PEZI</name>
<dbReference type="Gene3D" id="1.20.1170.10">
    <property type="match status" value="1"/>
</dbReference>
<evidence type="ECO:0000313" key="2">
    <source>
        <dbReference type="EMBL" id="KAF2762548.1"/>
    </source>
</evidence>
<dbReference type="AlphaFoldDB" id="A0A6A6WID3"/>
<feature type="coiled-coil region" evidence="1">
    <location>
        <begin position="255"/>
        <end position="282"/>
    </location>
</feature>
<dbReference type="RefSeq" id="XP_033604999.1">
    <property type="nucleotide sequence ID" value="XM_033748639.1"/>
</dbReference>
<dbReference type="EMBL" id="ML996565">
    <property type="protein sequence ID" value="KAF2762548.1"/>
    <property type="molecule type" value="Genomic_DNA"/>
</dbReference>